<accession>A0AAW6TXD8</accession>
<feature type="domain" description="Putative zinc-finger" evidence="2">
    <location>
        <begin position="3"/>
        <end position="37"/>
    </location>
</feature>
<keyword evidence="4" id="KW-1185">Reference proteome</keyword>
<protein>
    <submittedName>
        <fullName evidence="3">Zf-HC2 domain-containing protein</fullName>
    </submittedName>
</protein>
<feature type="transmembrane region" description="Helical" evidence="1">
    <location>
        <begin position="78"/>
        <end position="98"/>
    </location>
</feature>
<proteinExistence type="predicted"/>
<dbReference type="Proteomes" id="UP001431776">
    <property type="component" value="Unassembled WGS sequence"/>
</dbReference>
<dbReference type="RefSeq" id="WP_349243952.1">
    <property type="nucleotide sequence ID" value="NZ_JASCXX010000005.1"/>
</dbReference>
<dbReference type="AlphaFoldDB" id="A0AAW6TXD8"/>
<gene>
    <name evidence="3" type="ORF">QJ522_05760</name>
</gene>
<evidence type="ECO:0000256" key="1">
    <source>
        <dbReference type="SAM" id="Phobius"/>
    </source>
</evidence>
<dbReference type="Pfam" id="PF13490">
    <property type="entry name" value="zf-HC2"/>
    <property type="match status" value="1"/>
</dbReference>
<dbReference type="Gene3D" id="1.10.10.1320">
    <property type="entry name" value="Anti-sigma factor, zinc-finger domain"/>
    <property type="match status" value="1"/>
</dbReference>
<comment type="caution">
    <text evidence="3">The sequence shown here is derived from an EMBL/GenBank/DDBJ whole genome shotgun (WGS) entry which is preliminary data.</text>
</comment>
<dbReference type="InterPro" id="IPR027383">
    <property type="entry name" value="Znf_put"/>
</dbReference>
<evidence type="ECO:0000313" key="3">
    <source>
        <dbReference type="EMBL" id="MDI6448541.1"/>
    </source>
</evidence>
<keyword evidence="1" id="KW-0472">Membrane</keyword>
<dbReference type="EMBL" id="JASCXX010000005">
    <property type="protein sequence ID" value="MDI6448541.1"/>
    <property type="molecule type" value="Genomic_DNA"/>
</dbReference>
<sequence length="148" mass="17211">MTCQDYKDFMMGYLDNELDEAQKRAFESHLSGCPVCRKEIEEFTRLKRITDDVTLVEPEDRLWQQYWGRLYNRIERGIGWVVFSVAGILLLICGGFAAIESLIKDPTVGILLKAALLALLAGLAILFVSVLRERIYFWSRDRYKDVRR</sequence>
<dbReference type="InterPro" id="IPR041916">
    <property type="entry name" value="Anti_sigma_zinc_sf"/>
</dbReference>
<name>A0AAW6TXD8_9BACT</name>
<keyword evidence="1" id="KW-1133">Transmembrane helix</keyword>
<reference evidence="3" key="1">
    <citation type="submission" date="2023-05" db="EMBL/GenBank/DDBJ databases">
        <title>Anaerotaeda fermentans gen. nov., sp. nov., a novel anaerobic planctomycete of the new family within the order Sedimentisphaerales isolated from Taman Peninsula, Russia.</title>
        <authorList>
            <person name="Khomyakova M.A."/>
            <person name="Merkel A.Y."/>
            <person name="Slobodkin A.I."/>
        </authorList>
    </citation>
    <scope>NUCLEOTIDE SEQUENCE</scope>
    <source>
        <strain evidence="3">M17dextr</strain>
    </source>
</reference>
<evidence type="ECO:0000259" key="2">
    <source>
        <dbReference type="Pfam" id="PF13490"/>
    </source>
</evidence>
<feature type="transmembrane region" description="Helical" evidence="1">
    <location>
        <begin position="110"/>
        <end position="131"/>
    </location>
</feature>
<organism evidence="3 4">
    <name type="scientific">Anaerobaca lacustris</name>
    <dbReference type="NCBI Taxonomy" id="3044600"/>
    <lineage>
        <taxon>Bacteria</taxon>
        <taxon>Pseudomonadati</taxon>
        <taxon>Planctomycetota</taxon>
        <taxon>Phycisphaerae</taxon>
        <taxon>Sedimentisphaerales</taxon>
        <taxon>Anaerobacaceae</taxon>
        <taxon>Anaerobaca</taxon>
    </lineage>
</organism>
<keyword evidence="1" id="KW-0812">Transmembrane</keyword>
<evidence type="ECO:0000313" key="4">
    <source>
        <dbReference type="Proteomes" id="UP001431776"/>
    </source>
</evidence>